<gene>
    <name evidence="1" type="ORF">XENORESO_018017</name>
</gene>
<keyword evidence="2" id="KW-1185">Reference proteome</keyword>
<protein>
    <submittedName>
        <fullName evidence="1">Uncharacterized protein</fullName>
    </submittedName>
</protein>
<sequence length="108" mass="12312">MADNQMTLVQSTITEAEVRFRRFIEKQEKIAGLSRGLVLNGRFSEGERQVGVADRRCTIMNEESSSYFQVEMVSPGGEVGHDIEVMTLCKLSNCIKNKSRIILILFYY</sequence>
<reference evidence="1 2" key="1">
    <citation type="submission" date="2021-06" db="EMBL/GenBank/DDBJ databases">
        <authorList>
            <person name="Palmer J.M."/>
        </authorList>
    </citation>
    <scope>NUCLEOTIDE SEQUENCE [LARGE SCALE GENOMIC DNA]</scope>
    <source>
        <strain evidence="1 2">XR_2019</strain>
        <tissue evidence="1">Muscle</tissue>
    </source>
</reference>
<dbReference type="EMBL" id="JAHRIM010066316">
    <property type="protein sequence ID" value="MEQ2272284.1"/>
    <property type="molecule type" value="Genomic_DNA"/>
</dbReference>
<accession>A0ABV0WS53</accession>
<evidence type="ECO:0000313" key="1">
    <source>
        <dbReference type="EMBL" id="MEQ2272284.1"/>
    </source>
</evidence>
<name>A0ABV0WS53_9TELE</name>
<proteinExistence type="predicted"/>
<dbReference type="Proteomes" id="UP001444071">
    <property type="component" value="Unassembled WGS sequence"/>
</dbReference>
<evidence type="ECO:0000313" key="2">
    <source>
        <dbReference type="Proteomes" id="UP001444071"/>
    </source>
</evidence>
<comment type="caution">
    <text evidence="1">The sequence shown here is derived from an EMBL/GenBank/DDBJ whole genome shotgun (WGS) entry which is preliminary data.</text>
</comment>
<organism evidence="1 2">
    <name type="scientific">Xenotaenia resolanae</name>
    <dbReference type="NCBI Taxonomy" id="208358"/>
    <lineage>
        <taxon>Eukaryota</taxon>
        <taxon>Metazoa</taxon>
        <taxon>Chordata</taxon>
        <taxon>Craniata</taxon>
        <taxon>Vertebrata</taxon>
        <taxon>Euteleostomi</taxon>
        <taxon>Actinopterygii</taxon>
        <taxon>Neopterygii</taxon>
        <taxon>Teleostei</taxon>
        <taxon>Neoteleostei</taxon>
        <taxon>Acanthomorphata</taxon>
        <taxon>Ovalentaria</taxon>
        <taxon>Atherinomorphae</taxon>
        <taxon>Cyprinodontiformes</taxon>
        <taxon>Goodeidae</taxon>
        <taxon>Xenotaenia</taxon>
    </lineage>
</organism>